<keyword evidence="2" id="KW-1185">Reference proteome</keyword>
<sequence length="473" mass="53886">MLLVPSLVLIVLLGFWIRLARTRRSRLPLPPGPQPRWITGNFKDIPSVKPWVTYAQWSKQYDSELLFVTSLGENILIINGLASAIEILERHAHNFIDRPDITMFRLMNWDWNFGLIPYSKRWAQQRRISQNNLRKGNVMKYEGIQAAKIQSFLRSLLEDPEQFEMHIQLLTSGLAMATIYGHDIKSMDDPYVVLAEQSMTMMSAAAFPGAFLVNTFPILRFLPAWFPGTKFKNFANRCRVLTTRVRNEPIANLKQRVMEGTALPCIAVKLLEEHVTKNDAESGEETIKDVTGTLYAAIHTAFYCLASHPEVVRRARAEIHHVLGTGRLPSLSDRPLLPFLEAIYREVMRFYPILPLSVPRAALHDDVVGGYFIPKGTVVWTNIWAMTHDPNVYEDPDEFRPERFLNPDGSLNNDDKVLAFGFGRRICVGRHLADSAVWLTIAAVIATFDFYPARGESGEEIPIKTEYTDGMVW</sequence>
<name>A0ACD3BB12_9AGAR</name>
<evidence type="ECO:0000313" key="1">
    <source>
        <dbReference type="EMBL" id="TFK74834.1"/>
    </source>
</evidence>
<dbReference type="Proteomes" id="UP000308600">
    <property type="component" value="Unassembled WGS sequence"/>
</dbReference>
<proteinExistence type="predicted"/>
<gene>
    <name evidence="1" type="ORF">BDN72DRAFT_868492</name>
</gene>
<organism evidence="1 2">
    <name type="scientific">Pluteus cervinus</name>
    <dbReference type="NCBI Taxonomy" id="181527"/>
    <lineage>
        <taxon>Eukaryota</taxon>
        <taxon>Fungi</taxon>
        <taxon>Dikarya</taxon>
        <taxon>Basidiomycota</taxon>
        <taxon>Agaricomycotina</taxon>
        <taxon>Agaricomycetes</taxon>
        <taxon>Agaricomycetidae</taxon>
        <taxon>Agaricales</taxon>
        <taxon>Pluteineae</taxon>
        <taxon>Pluteaceae</taxon>
        <taxon>Pluteus</taxon>
    </lineage>
</organism>
<accession>A0ACD3BB12</accession>
<dbReference type="EMBL" id="ML208266">
    <property type="protein sequence ID" value="TFK74834.1"/>
    <property type="molecule type" value="Genomic_DNA"/>
</dbReference>
<protein>
    <submittedName>
        <fullName evidence="1">Cytochrome P450</fullName>
    </submittedName>
</protein>
<evidence type="ECO:0000313" key="2">
    <source>
        <dbReference type="Proteomes" id="UP000308600"/>
    </source>
</evidence>
<reference evidence="1 2" key="1">
    <citation type="journal article" date="2019" name="Nat. Ecol. Evol.">
        <title>Megaphylogeny resolves global patterns of mushroom evolution.</title>
        <authorList>
            <person name="Varga T."/>
            <person name="Krizsan K."/>
            <person name="Foldi C."/>
            <person name="Dima B."/>
            <person name="Sanchez-Garcia M."/>
            <person name="Sanchez-Ramirez S."/>
            <person name="Szollosi G.J."/>
            <person name="Szarkandi J.G."/>
            <person name="Papp V."/>
            <person name="Albert L."/>
            <person name="Andreopoulos W."/>
            <person name="Angelini C."/>
            <person name="Antonin V."/>
            <person name="Barry K.W."/>
            <person name="Bougher N.L."/>
            <person name="Buchanan P."/>
            <person name="Buyck B."/>
            <person name="Bense V."/>
            <person name="Catcheside P."/>
            <person name="Chovatia M."/>
            <person name="Cooper J."/>
            <person name="Damon W."/>
            <person name="Desjardin D."/>
            <person name="Finy P."/>
            <person name="Geml J."/>
            <person name="Haridas S."/>
            <person name="Hughes K."/>
            <person name="Justo A."/>
            <person name="Karasinski D."/>
            <person name="Kautmanova I."/>
            <person name="Kiss B."/>
            <person name="Kocsube S."/>
            <person name="Kotiranta H."/>
            <person name="LaButti K.M."/>
            <person name="Lechner B.E."/>
            <person name="Liimatainen K."/>
            <person name="Lipzen A."/>
            <person name="Lukacs Z."/>
            <person name="Mihaltcheva S."/>
            <person name="Morgado L.N."/>
            <person name="Niskanen T."/>
            <person name="Noordeloos M.E."/>
            <person name="Ohm R.A."/>
            <person name="Ortiz-Santana B."/>
            <person name="Ovrebo C."/>
            <person name="Racz N."/>
            <person name="Riley R."/>
            <person name="Savchenko A."/>
            <person name="Shiryaev A."/>
            <person name="Soop K."/>
            <person name="Spirin V."/>
            <person name="Szebenyi C."/>
            <person name="Tomsovsky M."/>
            <person name="Tulloss R.E."/>
            <person name="Uehling J."/>
            <person name="Grigoriev I.V."/>
            <person name="Vagvolgyi C."/>
            <person name="Papp T."/>
            <person name="Martin F.M."/>
            <person name="Miettinen O."/>
            <person name="Hibbett D.S."/>
            <person name="Nagy L.G."/>
        </authorList>
    </citation>
    <scope>NUCLEOTIDE SEQUENCE [LARGE SCALE GENOMIC DNA]</scope>
    <source>
        <strain evidence="1 2">NL-1719</strain>
    </source>
</reference>